<dbReference type="AlphaFoldDB" id="A0A222E4C6"/>
<dbReference type="GO" id="GO:0016616">
    <property type="term" value="F:oxidoreductase activity, acting on the CH-OH group of donors, NAD or NADP as acceptor"/>
    <property type="evidence" value="ECO:0007669"/>
    <property type="project" value="UniProtKB-ARBA"/>
</dbReference>
<dbReference type="PRINTS" id="PR00080">
    <property type="entry name" value="SDRFAMILY"/>
</dbReference>
<evidence type="ECO:0000259" key="2">
    <source>
        <dbReference type="SMART" id="SM00822"/>
    </source>
</evidence>
<dbReference type="Gene3D" id="3.40.50.720">
    <property type="entry name" value="NAD(P)-binding Rossmann-like Domain"/>
    <property type="match status" value="1"/>
</dbReference>
<feature type="domain" description="Ketoreductase" evidence="2">
    <location>
        <begin position="8"/>
        <end position="190"/>
    </location>
</feature>
<dbReference type="InterPro" id="IPR002347">
    <property type="entry name" value="SDR_fam"/>
</dbReference>
<dbReference type="RefSeq" id="WP_094034977.1">
    <property type="nucleotide sequence ID" value="NZ_CP022540.1"/>
</dbReference>
<gene>
    <name evidence="3" type="ORF">ANTHELSMS3_02324</name>
</gene>
<protein>
    <submittedName>
        <fullName evidence="3">3-ketoacyl-ACP reductase</fullName>
    </submittedName>
</protein>
<dbReference type="CDD" id="cd05233">
    <property type="entry name" value="SDR_c"/>
    <property type="match status" value="1"/>
</dbReference>
<dbReference type="Pfam" id="PF13561">
    <property type="entry name" value="adh_short_C2"/>
    <property type="match status" value="1"/>
</dbReference>
<dbReference type="InterPro" id="IPR057326">
    <property type="entry name" value="KR_dom"/>
</dbReference>
<dbReference type="PROSITE" id="PS00061">
    <property type="entry name" value="ADH_SHORT"/>
    <property type="match status" value="1"/>
</dbReference>
<organism evidence="3 4">
    <name type="scientific">Antarctobacter heliothermus</name>
    <dbReference type="NCBI Taxonomy" id="74033"/>
    <lineage>
        <taxon>Bacteria</taxon>
        <taxon>Pseudomonadati</taxon>
        <taxon>Pseudomonadota</taxon>
        <taxon>Alphaproteobacteria</taxon>
        <taxon>Rhodobacterales</taxon>
        <taxon>Roseobacteraceae</taxon>
        <taxon>Antarctobacter</taxon>
    </lineage>
</organism>
<dbReference type="Proteomes" id="UP000203589">
    <property type="component" value="Chromosome"/>
</dbReference>
<dbReference type="PANTHER" id="PTHR42760">
    <property type="entry name" value="SHORT-CHAIN DEHYDROGENASES/REDUCTASES FAMILY MEMBER"/>
    <property type="match status" value="1"/>
</dbReference>
<dbReference type="InterPro" id="IPR036291">
    <property type="entry name" value="NAD(P)-bd_dom_sf"/>
</dbReference>
<evidence type="ECO:0000313" key="4">
    <source>
        <dbReference type="Proteomes" id="UP000203589"/>
    </source>
</evidence>
<dbReference type="OrthoDB" id="9789398at2"/>
<dbReference type="FunFam" id="3.40.50.720:FF:000084">
    <property type="entry name" value="Short-chain dehydrogenase reductase"/>
    <property type="match status" value="1"/>
</dbReference>
<dbReference type="InterPro" id="IPR020904">
    <property type="entry name" value="Sc_DH/Rdtase_CS"/>
</dbReference>
<evidence type="ECO:0000256" key="1">
    <source>
        <dbReference type="ARBA" id="ARBA00006484"/>
    </source>
</evidence>
<sequence>MSERLKGRKILITGAGSGIGRETAEIFAREGAALALVDLDVAAAEATAKAAGGTSYGLDVTDAAAAEKVVAQAAADLGGLDGIVNSAGILTMASIDDLGTEEFRKVLDVNVLGTFNICKAALPYLREAGKTGDAAIVNIASAQALSPSLTGSAYAASKAAAMMFSKSIAKELAPEIRVNVICPGATVTPMTDAGVSPDDVEGRAALASVYAMKRLCEPDQIANGILFLMSQEASAVTGIALAIDNGRTYH</sequence>
<dbReference type="KEGG" id="aht:ANTHELSMS3_02324"/>
<dbReference type="PRINTS" id="PR00081">
    <property type="entry name" value="GDHRDH"/>
</dbReference>
<proteinExistence type="inferred from homology"/>
<name>A0A222E4C6_9RHOB</name>
<accession>A0A222E4C6</accession>
<keyword evidence="4" id="KW-1185">Reference proteome</keyword>
<evidence type="ECO:0000313" key="3">
    <source>
        <dbReference type="EMBL" id="ASP21000.1"/>
    </source>
</evidence>
<dbReference type="SMART" id="SM00822">
    <property type="entry name" value="PKS_KR"/>
    <property type="match status" value="1"/>
</dbReference>
<comment type="similarity">
    <text evidence="1">Belongs to the short-chain dehydrogenases/reductases (SDR) family.</text>
</comment>
<dbReference type="SUPFAM" id="SSF51735">
    <property type="entry name" value="NAD(P)-binding Rossmann-fold domains"/>
    <property type="match status" value="1"/>
</dbReference>
<reference evidence="3 4" key="1">
    <citation type="submission" date="2017-07" db="EMBL/GenBank/DDBJ databases">
        <title>Genome Sequence of Antarctobacter heliothermus Strain SMS3 Isolated from a culture of the Diatom Skeletonema marinoi.</title>
        <authorList>
            <person name="Topel M."/>
            <person name="Pinder M.I.M."/>
            <person name="Johansson O.N."/>
            <person name="Kourtchenko O."/>
            <person name="Godhe A."/>
            <person name="Clarke A.K."/>
        </authorList>
    </citation>
    <scope>NUCLEOTIDE SEQUENCE [LARGE SCALE GENOMIC DNA]</scope>
    <source>
        <strain evidence="3 4">SMS3</strain>
    </source>
</reference>
<dbReference type="EMBL" id="CP022540">
    <property type="protein sequence ID" value="ASP21000.1"/>
    <property type="molecule type" value="Genomic_DNA"/>
</dbReference>